<dbReference type="Proteomes" id="UP001497600">
    <property type="component" value="Chromosome F"/>
</dbReference>
<evidence type="ECO:0000313" key="4">
    <source>
        <dbReference type="Proteomes" id="UP001497600"/>
    </source>
</evidence>
<dbReference type="InterPro" id="IPR009737">
    <property type="entry name" value="Aim32/Apd1-like"/>
</dbReference>
<name>A0ABP0EFK4_9ASCO</name>
<dbReference type="CDD" id="cd03062">
    <property type="entry name" value="TRX_Fd_Sucrase"/>
    <property type="match status" value="1"/>
</dbReference>
<gene>
    <name evidence="3" type="ORF">CAAN4_F07910</name>
</gene>
<proteinExistence type="inferred from homology"/>
<comment type="similarity">
    <text evidence="1">Belongs to the AIM32 family.</text>
</comment>
<dbReference type="PANTHER" id="PTHR31902:SF7">
    <property type="entry name" value="ALTERED INHERITANCE OF MITOCHONDRIA PROTEIN 32"/>
    <property type="match status" value="1"/>
</dbReference>
<dbReference type="InterPro" id="IPR036249">
    <property type="entry name" value="Thioredoxin-like_sf"/>
</dbReference>
<protein>
    <recommendedName>
        <fullName evidence="2">Altered inheritance of mitochondria protein 32</fullName>
    </recommendedName>
</protein>
<dbReference type="EMBL" id="OZ004258">
    <property type="protein sequence ID" value="CAK7912626.1"/>
    <property type="molecule type" value="Genomic_DNA"/>
</dbReference>
<dbReference type="PANTHER" id="PTHR31902">
    <property type="entry name" value="ACTIN PATCHES DISTAL PROTEIN 1"/>
    <property type="match status" value="1"/>
</dbReference>
<dbReference type="Gene3D" id="3.40.30.10">
    <property type="entry name" value="Glutaredoxin"/>
    <property type="match status" value="1"/>
</dbReference>
<dbReference type="Pfam" id="PF06999">
    <property type="entry name" value="Suc_Fer-like"/>
    <property type="match status" value="1"/>
</dbReference>
<sequence length="300" mass="33950">MIRFVKRQFSISVKNLQFIDRCPPPRFDTGCTYCSPPEFPQDKQIDFTKDLNGTKADHWKHLLVVSSETNVQWPSKIELSPGSLVGELTSLKRTLGSPFHPVMVSNVDFSPQDLGLEASDLDHDTHTVLLFPERKLVRFPRTHVESFFKKYLVPSRNSDQEQDELAVQLPYNPFKKMEPREVHVDTAEIVDTNFEESDFSRELVAICGHGSRDIRCGELAPLLKDEFTRVINHQGLDVSVGYISHIGGHAYAGNVIYFGPDGGRVWYGRVFPSKVQGVVEETLMNGNVIKELYRGEVPSS</sequence>
<dbReference type="SUPFAM" id="SSF52833">
    <property type="entry name" value="Thioredoxin-like"/>
    <property type="match status" value="1"/>
</dbReference>
<keyword evidence="4" id="KW-1185">Reference proteome</keyword>
<reference evidence="3 4" key="1">
    <citation type="submission" date="2024-01" db="EMBL/GenBank/DDBJ databases">
        <authorList>
            <consortium name="Genoscope - CEA"/>
            <person name="William W."/>
        </authorList>
    </citation>
    <scope>NUCLEOTIDE SEQUENCE [LARGE SCALE GENOMIC DNA]</scope>
    <source>
        <strain evidence="3 4">29B2s-10</strain>
    </source>
</reference>
<evidence type="ECO:0000256" key="1">
    <source>
        <dbReference type="ARBA" id="ARBA00038208"/>
    </source>
</evidence>
<evidence type="ECO:0000313" key="3">
    <source>
        <dbReference type="EMBL" id="CAK7912626.1"/>
    </source>
</evidence>
<organism evidence="3 4">
    <name type="scientific">[Candida] anglica</name>
    <dbReference type="NCBI Taxonomy" id="148631"/>
    <lineage>
        <taxon>Eukaryota</taxon>
        <taxon>Fungi</taxon>
        <taxon>Dikarya</taxon>
        <taxon>Ascomycota</taxon>
        <taxon>Saccharomycotina</taxon>
        <taxon>Pichiomycetes</taxon>
        <taxon>Debaryomycetaceae</taxon>
        <taxon>Kurtzmaniella</taxon>
    </lineage>
</organism>
<accession>A0ABP0EFK4</accession>
<evidence type="ECO:0000256" key="2">
    <source>
        <dbReference type="ARBA" id="ARBA00040895"/>
    </source>
</evidence>